<keyword evidence="3" id="KW-1185">Reference proteome</keyword>
<protein>
    <submittedName>
        <fullName evidence="2">Uncharacterized protein</fullName>
    </submittedName>
</protein>
<accession>A0ABW4VYN7</accession>
<keyword evidence="1" id="KW-1133">Transmembrane helix</keyword>
<evidence type="ECO:0000313" key="2">
    <source>
        <dbReference type="EMBL" id="MFD2043438.1"/>
    </source>
</evidence>
<dbReference type="EMBL" id="JBHUHQ010000008">
    <property type="protein sequence ID" value="MFD2043438.1"/>
    <property type="molecule type" value="Genomic_DNA"/>
</dbReference>
<name>A0ABW4VYN7_9BACI</name>
<comment type="caution">
    <text evidence="2">The sequence shown here is derived from an EMBL/GenBank/DDBJ whole genome shotgun (WGS) entry which is preliminary data.</text>
</comment>
<dbReference type="RefSeq" id="WP_377555164.1">
    <property type="nucleotide sequence ID" value="NZ_JBHUHQ010000008.1"/>
</dbReference>
<sequence>MDKYILSIKLSYEEYLDIFSITITFGLLGLFISFFTYNYAVVFVAIIPGVLIDILKFTAKIIKSK</sequence>
<keyword evidence="1" id="KW-0472">Membrane</keyword>
<feature type="transmembrane region" description="Helical" evidence="1">
    <location>
        <begin position="40"/>
        <end position="59"/>
    </location>
</feature>
<keyword evidence="1" id="KW-0812">Transmembrane</keyword>
<organism evidence="2 3">
    <name type="scientific">Ornithinibacillus salinisoli</name>
    <dbReference type="NCBI Taxonomy" id="1848459"/>
    <lineage>
        <taxon>Bacteria</taxon>
        <taxon>Bacillati</taxon>
        <taxon>Bacillota</taxon>
        <taxon>Bacilli</taxon>
        <taxon>Bacillales</taxon>
        <taxon>Bacillaceae</taxon>
        <taxon>Ornithinibacillus</taxon>
    </lineage>
</organism>
<feature type="transmembrane region" description="Helical" evidence="1">
    <location>
        <begin position="15"/>
        <end position="34"/>
    </location>
</feature>
<evidence type="ECO:0000313" key="3">
    <source>
        <dbReference type="Proteomes" id="UP001597383"/>
    </source>
</evidence>
<reference evidence="3" key="1">
    <citation type="journal article" date="2019" name="Int. J. Syst. Evol. Microbiol.">
        <title>The Global Catalogue of Microorganisms (GCM) 10K type strain sequencing project: providing services to taxonomists for standard genome sequencing and annotation.</title>
        <authorList>
            <consortium name="The Broad Institute Genomics Platform"/>
            <consortium name="The Broad Institute Genome Sequencing Center for Infectious Disease"/>
            <person name="Wu L."/>
            <person name="Ma J."/>
        </authorList>
    </citation>
    <scope>NUCLEOTIDE SEQUENCE [LARGE SCALE GENOMIC DNA]</scope>
    <source>
        <strain evidence="3">R28</strain>
    </source>
</reference>
<gene>
    <name evidence="2" type="ORF">ACFSJF_04005</name>
</gene>
<evidence type="ECO:0000256" key="1">
    <source>
        <dbReference type="SAM" id="Phobius"/>
    </source>
</evidence>
<proteinExistence type="predicted"/>
<dbReference type="Proteomes" id="UP001597383">
    <property type="component" value="Unassembled WGS sequence"/>
</dbReference>